<dbReference type="AlphaFoldDB" id="X1FNK2"/>
<protein>
    <submittedName>
        <fullName evidence="1">Uncharacterized protein</fullName>
    </submittedName>
</protein>
<evidence type="ECO:0000313" key="1">
    <source>
        <dbReference type="EMBL" id="GAH47276.1"/>
    </source>
</evidence>
<reference evidence="1" key="1">
    <citation type="journal article" date="2014" name="Front. Microbiol.">
        <title>High frequency of phylogenetically diverse reductive dehalogenase-homologous genes in deep subseafloor sedimentary metagenomes.</title>
        <authorList>
            <person name="Kawai M."/>
            <person name="Futagami T."/>
            <person name="Toyoda A."/>
            <person name="Takaki Y."/>
            <person name="Nishi S."/>
            <person name="Hori S."/>
            <person name="Arai W."/>
            <person name="Tsubouchi T."/>
            <person name="Morono Y."/>
            <person name="Uchiyama I."/>
            <person name="Ito T."/>
            <person name="Fujiyama A."/>
            <person name="Inagaki F."/>
            <person name="Takami H."/>
        </authorList>
    </citation>
    <scope>NUCLEOTIDE SEQUENCE</scope>
    <source>
        <strain evidence="1">Expedition CK06-06</strain>
    </source>
</reference>
<dbReference type="Pfam" id="PF13424">
    <property type="entry name" value="TPR_12"/>
    <property type="match status" value="1"/>
</dbReference>
<feature type="non-terminal residue" evidence="1">
    <location>
        <position position="1"/>
    </location>
</feature>
<dbReference type="EMBL" id="BARU01006444">
    <property type="protein sequence ID" value="GAH47276.1"/>
    <property type="molecule type" value="Genomic_DNA"/>
</dbReference>
<comment type="caution">
    <text evidence="1">The sequence shown here is derived from an EMBL/GenBank/DDBJ whole genome shotgun (WGS) entry which is preliminary data.</text>
</comment>
<dbReference type="InterPro" id="IPR011990">
    <property type="entry name" value="TPR-like_helical_dom_sf"/>
</dbReference>
<gene>
    <name evidence="1" type="ORF">S03H2_12682</name>
</gene>
<sequence>DYYRRIQGFEEQAAFHYLQAENYKKAIEFLMKSADLAIKKGGYESSINYYNQALELCQRQKDAADLNTLVALNESLADIYRALGDEDKALKYYKVVLNSYKEILKE</sequence>
<dbReference type="SUPFAM" id="SSF48452">
    <property type="entry name" value="TPR-like"/>
    <property type="match status" value="1"/>
</dbReference>
<name>X1FNK2_9ZZZZ</name>
<dbReference type="Gene3D" id="1.25.40.10">
    <property type="entry name" value="Tetratricopeptide repeat domain"/>
    <property type="match status" value="1"/>
</dbReference>
<organism evidence="1">
    <name type="scientific">marine sediment metagenome</name>
    <dbReference type="NCBI Taxonomy" id="412755"/>
    <lineage>
        <taxon>unclassified sequences</taxon>
        <taxon>metagenomes</taxon>
        <taxon>ecological metagenomes</taxon>
    </lineage>
</organism>
<proteinExistence type="predicted"/>
<accession>X1FNK2</accession>